<comment type="caution">
    <text evidence="8">The sequence shown here is derived from an EMBL/GenBank/DDBJ whole genome shotgun (WGS) entry which is preliminary data.</text>
</comment>
<sequence length="210" mass="22601">MTVLVAEDHPVFREGLTRAIAQRPDLSLIAAVDDGRRALDDIHDLAPAVAVLDLGLPGLDGLTVIETIARERLATRCVVVSALDDSATVYRAIAAGARGYVPKTVASADICDAIERVARGQTVLRPEVQDGLADEIRLRRERGDEGPVLTPREAQIVRLAADGYANAEIARELHVSTATIKTHLQHIFEKLEVSDRAAAVAKAIRRGLIP</sequence>
<dbReference type="EMBL" id="JAPCID010000067">
    <property type="protein sequence ID" value="MDA0141860.1"/>
    <property type="molecule type" value="Genomic_DNA"/>
</dbReference>
<dbReference type="InterPro" id="IPR058245">
    <property type="entry name" value="NreC/VraR/RcsB-like_REC"/>
</dbReference>
<dbReference type="InterPro" id="IPR001789">
    <property type="entry name" value="Sig_transdc_resp-reg_receiver"/>
</dbReference>
<feature type="domain" description="Response regulatory" evidence="7">
    <location>
        <begin position="2"/>
        <end position="118"/>
    </location>
</feature>
<dbReference type="InterPro" id="IPR016032">
    <property type="entry name" value="Sig_transdc_resp-reg_C-effctor"/>
</dbReference>
<dbReference type="SUPFAM" id="SSF52172">
    <property type="entry name" value="CheY-like"/>
    <property type="match status" value="1"/>
</dbReference>
<proteinExistence type="predicted"/>
<dbReference type="PROSITE" id="PS50110">
    <property type="entry name" value="RESPONSE_REGULATORY"/>
    <property type="match status" value="1"/>
</dbReference>
<dbReference type="CDD" id="cd06170">
    <property type="entry name" value="LuxR_C_like"/>
    <property type="match status" value="1"/>
</dbReference>
<accession>A0ABT4RTS3</accession>
<dbReference type="Proteomes" id="UP001147700">
    <property type="component" value="Unassembled WGS sequence"/>
</dbReference>
<reference evidence="8" key="1">
    <citation type="submission" date="2022-10" db="EMBL/GenBank/DDBJ databases">
        <title>The WGS of Solirubrobacter sp. CPCC 204708.</title>
        <authorList>
            <person name="Jiang Z."/>
        </authorList>
    </citation>
    <scope>NUCLEOTIDE SEQUENCE</scope>
    <source>
        <strain evidence="8">CPCC 204708</strain>
    </source>
</reference>
<dbReference type="Gene3D" id="3.40.50.2300">
    <property type="match status" value="1"/>
</dbReference>
<feature type="modified residue" description="4-aspartylphosphate" evidence="5">
    <location>
        <position position="53"/>
    </location>
</feature>
<dbReference type="SUPFAM" id="SSF46894">
    <property type="entry name" value="C-terminal effector domain of the bipartite response regulators"/>
    <property type="match status" value="1"/>
</dbReference>
<dbReference type="SMART" id="SM00421">
    <property type="entry name" value="HTH_LUXR"/>
    <property type="match status" value="1"/>
</dbReference>
<dbReference type="SMART" id="SM00448">
    <property type="entry name" value="REC"/>
    <property type="match status" value="1"/>
</dbReference>
<gene>
    <name evidence="8" type="ORF">OJ962_30485</name>
</gene>
<evidence type="ECO:0000256" key="3">
    <source>
        <dbReference type="ARBA" id="ARBA00023125"/>
    </source>
</evidence>
<evidence type="ECO:0000256" key="2">
    <source>
        <dbReference type="ARBA" id="ARBA00023015"/>
    </source>
</evidence>
<dbReference type="RefSeq" id="WP_270006815.1">
    <property type="nucleotide sequence ID" value="NZ_JAPCID010000067.1"/>
</dbReference>
<dbReference type="PANTHER" id="PTHR43214:SF24">
    <property type="entry name" value="TRANSCRIPTIONAL REGULATORY PROTEIN NARL-RELATED"/>
    <property type="match status" value="1"/>
</dbReference>
<keyword evidence="4" id="KW-0804">Transcription</keyword>
<dbReference type="Pfam" id="PF00072">
    <property type="entry name" value="Response_reg"/>
    <property type="match status" value="1"/>
</dbReference>
<dbReference type="InterPro" id="IPR011006">
    <property type="entry name" value="CheY-like_superfamily"/>
</dbReference>
<keyword evidence="9" id="KW-1185">Reference proteome</keyword>
<dbReference type="InterPro" id="IPR039420">
    <property type="entry name" value="WalR-like"/>
</dbReference>
<evidence type="ECO:0000256" key="5">
    <source>
        <dbReference type="PROSITE-ProRule" id="PRU00169"/>
    </source>
</evidence>
<dbReference type="CDD" id="cd17535">
    <property type="entry name" value="REC_NarL-like"/>
    <property type="match status" value="1"/>
</dbReference>
<dbReference type="Pfam" id="PF00196">
    <property type="entry name" value="GerE"/>
    <property type="match status" value="1"/>
</dbReference>
<evidence type="ECO:0000259" key="7">
    <source>
        <dbReference type="PROSITE" id="PS50110"/>
    </source>
</evidence>
<protein>
    <submittedName>
        <fullName evidence="8">Response regulator transcription factor</fullName>
    </submittedName>
</protein>
<keyword evidence="1 5" id="KW-0597">Phosphoprotein</keyword>
<evidence type="ECO:0000259" key="6">
    <source>
        <dbReference type="PROSITE" id="PS50043"/>
    </source>
</evidence>
<evidence type="ECO:0000256" key="1">
    <source>
        <dbReference type="ARBA" id="ARBA00022553"/>
    </source>
</evidence>
<dbReference type="PRINTS" id="PR00038">
    <property type="entry name" value="HTHLUXR"/>
</dbReference>
<evidence type="ECO:0000256" key="4">
    <source>
        <dbReference type="ARBA" id="ARBA00023163"/>
    </source>
</evidence>
<feature type="domain" description="HTH luxR-type" evidence="6">
    <location>
        <begin position="142"/>
        <end position="207"/>
    </location>
</feature>
<evidence type="ECO:0000313" key="8">
    <source>
        <dbReference type="EMBL" id="MDA0141860.1"/>
    </source>
</evidence>
<keyword evidence="2" id="KW-0805">Transcription regulation</keyword>
<dbReference type="PROSITE" id="PS50043">
    <property type="entry name" value="HTH_LUXR_2"/>
    <property type="match status" value="1"/>
</dbReference>
<keyword evidence="3" id="KW-0238">DNA-binding</keyword>
<dbReference type="PANTHER" id="PTHR43214">
    <property type="entry name" value="TWO-COMPONENT RESPONSE REGULATOR"/>
    <property type="match status" value="1"/>
</dbReference>
<name>A0ABT4RTS3_9ACTN</name>
<organism evidence="8 9">
    <name type="scientific">Solirubrobacter deserti</name>
    <dbReference type="NCBI Taxonomy" id="2282478"/>
    <lineage>
        <taxon>Bacteria</taxon>
        <taxon>Bacillati</taxon>
        <taxon>Actinomycetota</taxon>
        <taxon>Thermoleophilia</taxon>
        <taxon>Solirubrobacterales</taxon>
        <taxon>Solirubrobacteraceae</taxon>
        <taxon>Solirubrobacter</taxon>
    </lineage>
</organism>
<dbReference type="InterPro" id="IPR000792">
    <property type="entry name" value="Tscrpt_reg_LuxR_C"/>
</dbReference>
<dbReference type="PROSITE" id="PS00622">
    <property type="entry name" value="HTH_LUXR_1"/>
    <property type="match status" value="1"/>
</dbReference>
<evidence type="ECO:0000313" key="9">
    <source>
        <dbReference type="Proteomes" id="UP001147700"/>
    </source>
</evidence>